<evidence type="ECO:0000313" key="3">
    <source>
        <dbReference type="Proteomes" id="UP000295198"/>
    </source>
</evidence>
<accession>A0A4Q4ZLQ9</accession>
<dbReference type="Pfam" id="PF17174">
    <property type="entry name" value="DUF5130"/>
    <property type="match status" value="1"/>
</dbReference>
<dbReference type="AlphaFoldDB" id="A0A4Q4ZLQ9"/>
<organism evidence="2 3">
    <name type="scientific">Nocardioides guangzhouensis</name>
    <dbReference type="NCBI Taxonomy" id="2497878"/>
    <lineage>
        <taxon>Bacteria</taxon>
        <taxon>Bacillati</taxon>
        <taxon>Actinomycetota</taxon>
        <taxon>Actinomycetes</taxon>
        <taxon>Propionibacteriales</taxon>
        <taxon>Nocardioidaceae</taxon>
        <taxon>Nocardioides</taxon>
    </lineage>
</organism>
<reference evidence="2 3" key="1">
    <citation type="submission" date="2019-01" db="EMBL/GenBank/DDBJ databases">
        <title>Nocardioides guangzhouensis sp. nov., an actinobacterium isolated from soil.</title>
        <authorList>
            <person name="Fu Y."/>
            <person name="Cai Y."/>
            <person name="Lin Z."/>
            <person name="Chen P."/>
        </authorList>
    </citation>
    <scope>NUCLEOTIDE SEQUENCE [LARGE SCALE GENOMIC DNA]</scope>
    <source>
        <strain evidence="2 3">130</strain>
    </source>
</reference>
<evidence type="ECO:0000256" key="1">
    <source>
        <dbReference type="SAM" id="MobiDB-lite"/>
    </source>
</evidence>
<feature type="region of interest" description="Disordered" evidence="1">
    <location>
        <begin position="1"/>
        <end position="27"/>
    </location>
</feature>
<proteinExistence type="predicted"/>
<keyword evidence="3" id="KW-1185">Reference proteome</keyword>
<comment type="caution">
    <text evidence="2">The sequence shown here is derived from an EMBL/GenBank/DDBJ whole genome shotgun (WGS) entry which is preliminary data.</text>
</comment>
<sequence>MSRRPTRSTSRSSRARERVGQVAAGDHLSARDRQQIDKAIRRAETQCRYEISVFVGAAESESQPFAQRLHAALAAPARSILVMVDPVARLLEIVTGADVRRDLRDSEVELVVLEMQSSFATGDLLDGLTRGINMLAEHATPQRTLHAEA</sequence>
<protein>
    <submittedName>
        <fullName evidence="2">DUF5130 family protein</fullName>
    </submittedName>
</protein>
<dbReference type="Gene3D" id="3.10.310.50">
    <property type="match status" value="1"/>
</dbReference>
<name>A0A4Q4ZLQ9_9ACTN</name>
<gene>
    <name evidence="2" type="ORF">EKO23_00765</name>
</gene>
<dbReference type="EMBL" id="SDKM01000001">
    <property type="protein sequence ID" value="RYP88998.1"/>
    <property type="molecule type" value="Genomic_DNA"/>
</dbReference>
<dbReference type="Proteomes" id="UP000295198">
    <property type="component" value="Unassembled WGS sequence"/>
</dbReference>
<evidence type="ECO:0000313" key="2">
    <source>
        <dbReference type="EMBL" id="RYP88998.1"/>
    </source>
</evidence>
<dbReference type="InterPro" id="IPR033437">
    <property type="entry name" value="DUF5130"/>
</dbReference>
<dbReference type="OrthoDB" id="3214027at2"/>